<proteinExistence type="predicted"/>
<evidence type="ECO:0000313" key="2">
    <source>
        <dbReference type="Proteomes" id="UP000037069"/>
    </source>
</evidence>
<protein>
    <submittedName>
        <fullName evidence="1">Uncharacterized protein</fullName>
    </submittedName>
</protein>
<sequence>MQTEVSIHLLQQQFYEFKKNSEDTIELHIAKIEELAERLRNLGEPLTEYMIIMTAHREWFSSYRNLKNHPK</sequence>
<keyword evidence="2" id="KW-1185">Reference proteome</keyword>
<dbReference type="EMBL" id="JRES01000300">
    <property type="protein sequence ID" value="KNC32609.1"/>
    <property type="molecule type" value="Genomic_DNA"/>
</dbReference>
<name>A0A0L0CMB4_LUCCU</name>
<reference evidence="1 2" key="1">
    <citation type="journal article" date="2015" name="Nat. Commun.">
        <title>Lucilia cuprina genome unlocks parasitic fly biology to underpin future interventions.</title>
        <authorList>
            <person name="Anstead C.A."/>
            <person name="Korhonen P.K."/>
            <person name="Young N.D."/>
            <person name="Hall R.S."/>
            <person name="Jex A.R."/>
            <person name="Murali S.C."/>
            <person name="Hughes D.S."/>
            <person name="Lee S.F."/>
            <person name="Perry T."/>
            <person name="Stroehlein A.J."/>
            <person name="Ansell B.R."/>
            <person name="Breugelmans B."/>
            <person name="Hofmann A."/>
            <person name="Qu J."/>
            <person name="Dugan S."/>
            <person name="Lee S.L."/>
            <person name="Chao H."/>
            <person name="Dinh H."/>
            <person name="Han Y."/>
            <person name="Doddapaneni H.V."/>
            <person name="Worley K.C."/>
            <person name="Muzny D.M."/>
            <person name="Ioannidis P."/>
            <person name="Waterhouse R.M."/>
            <person name="Zdobnov E.M."/>
            <person name="James P.J."/>
            <person name="Bagnall N.H."/>
            <person name="Kotze A.C."/>
            <person name="Gibbs R.A."/>
            <person name="Richards S."/>
            <person name="Batterham P."/>
            <person name="Gasser R.B."/>
        </authorList>
    </citation>
    <scope>NUCLEOTIDE SEQUENCE [LARGE SCALE GENOMIC DNA]</scope>
    <source>
        <strain evidence="1 2">LS</strain>
        <tissue evidence="1">Full body</tissue>
    </source>
</reference>
<evidence type="ECO:0000313" key="1">
    <source>
        <dbReference type="EMBL" id="KNC32609.1"/>
    </source>
</evidence>
<comment type="caution">
    <text evidence="1">The sequence shown here is derived from an EMBL/GenBank/DDBJ whole genome shotgun (WGS) entry which is preliminary data.</text>
</comment>
<gene>
    <name evidence="1" type="ORF">FF38_04523</name>
</gene>
<dbReference type="Pfam" id="PF14223">
    <property type="entry name" value="Retrotran_gag_2"/>
    <property type="match status" value="1"/>
</dbReference>
<dbReference type="Proteomes" id="UP000037069">
    <property type="component" value="Unassembled WGS sequence"/>
</dbReference>
<accession>A0A0L0CMB4</accession>
<organism evidence="1 2">
    <name type="scientific">Lucilia cuprina</name>
    <name type="common">Green bottle fly</name>
    <name type="synonym">Australian sheep blowfly</name>
    <dbReference type="NCBI Taxonomy" id="7375"/>
    <lineage>
        <taxon>Eukaryota</taxon>
        <taxon>Metazoa</taxon>
        <taxon>Ecdysozoa</taxon>
        <taxon>Arthropoda</taxon>
        <taxon>Hexapoda</taxon>
        <taxon>Insecta</taxon>
        <taxon>Pterygota</taxon>
        <taxon>Neoptera</taxon>
        <taxon>Endopterygota</taxon>
        <taxon>Diptera</taxon>
        <taxon>Brachycera</taxon>
        <taxon>Muscomorpha</taxon>
        <taxon>Oestroidea</taxon>
        <taxon>Calliphoridae</taxon>
        <taxon>Luciliinae</taxon>
        <taxon>Lucilia</taxon>
    </lineage>
</organism>
<dbReference type="AlphaFoldDB" id="A0A0L0CMB4"/>